<dbReference type="InterPro" id="IPR002575">
    <property type="entry name" value="Aminoglycoside_PTrfase"/>
</dbReference>
<dbReference type="GO" id="GO:0016301">
    <property type="term" value="F:kinase activity"/>
    <property type="evidence" value="ECO:0007669"/>
    <property type="project" value="UniProtKB-KW"/>
</dbReference>
<evidence type="ECO:0000256" key="1">
    <source>
        <dbReference type="ARBA" id="ARBA00006219"/>
    </source>
</evidence>
<dbReference type="InterPro" id="IPR011009">
    <property type="entry name" value="Kinase-like_dom_sf"/>
</dbReference>
<feature type="domain" description="Aminoglycoside phosphotransferase" evidence="10">
    <location>
        <begin position="37"/>
        <end position="254"/>
    </location>
</feature>
<evidence type="ECO:0000313" key="11">
    <source>
        <dbReference type="EMBL" id="KGM01491.1"/>
    </source>
</evidence>
<evidence type="ECO:0000256" key="2">
    <source>
        <dbReference type="ARBA" id="ARBA00022679"/>
    </source>
</evidence>
<organism evidence="11 12">
    <name type="scientific">Cellulomonas cellasea DSM 20118</name>
    <dbReference type="NCBI Taxonomy" id="1408250"/>
    <lineage>
        <taxon>Bacteria</taxon>
        <taxon>Bacillati</taxon>
        <taxon>Actinomycetota</taxon>
        <taxon>Actinomycetes</taxon>
        <taxon>Micrococcales</taxon>
        <taxon>Cellulomonadaceae</taxon>
        <taxon>Cellulomonas</taxon>
    </lineage>
</organism>
<keyword evidence="5 7" id="KW-0067">ATP-binding</keyword>
<evidence type="ECO:0000256" key="7">
    <source>
        <dbReference type="PIRNR" id="PIRNR000706"/>
    </source>
</evidence>
<evidence type="ECO:0000256" key="5">
    <source>
        <dbReference type="ARBA" id="ARBA00022840"/>
    </source>
</evidence>
<keyword evidence="9" id="KW-0479">Metal-binding</keyword>
<evidence type="ECO:0000256" key="3">
    <source>
        <dbReference type="ARBA" id="ARBA00022741"/>
    </source>
</evidence>
<feature type="binding site" evidence="9">
    <location>
        <position position="207"/>
    </location>
    <ligand>
        <name>Mg(2+)</name>
        <dbReference type="ChEBI" id="CHEBI:18420"/>
    </ligand>
</feature>
<reference evidence="11 12" key="1">
    <citation type="submission" date="2013-10" db="EMBL/GenBank/DDBJ databases">
        <authorList>
            <person name="Wang G."/>
            <person name="Zhuang W."/>
        </authorList>
    </citation>
    <scope>NUCLEOTIDE SEQUENCE [LARGE SCALE GENOMIC DNA]</scope>
    <source>
        <strain evidence="11 12">DSM 20118</strain>
    </source>
</reference>
<evidence type="ECO:0000256" key="6">
    <source>
        <dbReference type="ARBA" id="ARBA00023251"/>
    </source>
</evidence>
<dbReference type="InterPro" id="IPR051678">
    <property type="entry name" value="AGP_Transferase"/>
</dbReference>
<evidence type="ECO:0000256" key="9">
    <source>
        <dbReference type="PIRSR" id="PIRSR000706-2"/>
    </source>
</evidence>
<dbReference type="RefSeq" id="WP_246056312.1">
    <property type="nucleotide sequence ID" value="NZ_AXNT01000102.1"/>
</dbReference>
<dbReference type="InterPro" id="IPR024165">
    <property type="entry name" value="Kan/Strep_kinase"/>
</dbReference>
<comment type="caution">
    <text evidence="11">The sequence shown here is derived from an EMBL/GenBank/DDBJ whole genome shotgun (WGS) entry which is preliminary data.</text>
</comment>
<proteinExistence type="inferred from homology"/>
<keyword evidence="2 7" id="KW-0808">Transferase</keyword>
<keyword evidence="4 7" id="KW-0418">Kinase</keyword>
<keyword evidence="12" id="KW-1185">Reference proteome</keyword>
<dbReference type="CDD" id="cd05150">
    <property type="entry name" value="APH"/>
    <property type="match status" value="1"/>
</dbReference>
<gene>
    <name evidence="11" type="ORF">Q760_00925</name>
</gene>
<dbReference type="GO" id="GO:0005524">
    <property type="term" value="F:ATP binding"/>
    <property type="evidence" value="ECO:0007669"/>
    <property type="project" value="UniProtKB-KW"/>
</dbReference>
<dbReference type="PIRSF" id="PIRSF000706">
    <property type="entry name" value="Kanamycin_kin"/>
    <property type="match status" value="1"/>
</dbReference>
<dbReference type="Gene3D" id="3.30.200.20">
    <property type="entry name" value="Phosphorylase Kinase, domain 1"/>
    <property type="match status" value="1"/>
</dbReference>
<sequence length="263" mass="28461">MIASIPVDDVAVPPVVADLARGDAVRAVWRNELGGLTFELTGARERRFVKWLPAGARADLSAEAVRLAWAAPFTPVPRVLDAGSDADGSWLVTAALDGTSAVDPRWVARPEVAVRALGEGLRALHDRLPVEDCPFAWDVRDRLTRALTGGRDDPATWHPDHAHLTVAEATARLADVPTVDRLVVCHGDACVPNTLLDDDGRFAAHVDLGTLGVADRWADLAIATWSTQWNYGPGLDDVLLDAYGVAPDPERTAYYRLLWDLTP</sequence>
<dbReference type="GO" id="GO:0016773">
    <property type="term" value="F:phosphotransferase activity, alcohol group as acceptor"/>
    <property type="evidence" value="ECO:0007669"/>
    <property type="project" value="InterPro"/>
</dbReference>
<dbReference type="SUPFAM" id="SSF56112">
    <property type="entry name" value="Protein kinase-like (PK-like)"/>
    <property type="match status" value="1"/>
</dbReference>
<dbReference type="EMBL" id="AXNT01000102">
    <property type="protein sequence ID" value="KGM01491.1"/>
    <property type="molecule type" value="Genomic_DNA"/>
</dbReference>
<evidence type="ECO:0000313" key="12">
    <source>
        <dbReference type="Proteomes" id="UP000029833"/>
    </source>
</evidence>
<dbReference type="PANTHER" id="PTHR21310:SF41">
    <property type="entry name" value="3'-PHOSPHOTRANSFERASE, PUTATIVE-RELATED"/>
    <property type="match status" value="1"/>
</dbReference>
<accession>A0A0A0B8D7</accession>
<dbReference type="STRING" id="1408250.Q760_00925"/>
<dbReference type="PANTHER" id="PTHR21310">
    <property type="entry name" value="AMINOGLYCOSIDE PHOSPHOTRANSFERASE-RELATED-RELATED"/>
    <property type="match status" value="1"/>
</dbReference>
<evidence type="ECO:0000259" key="10">
    <source>
        <dbReference type="Pfam" id="PF01636"/>
    </source>
</evidence>
<evidence type="ECO:0000256" key="8">
    <source>
        <dbReference type="PIRSR" id="PIRSR000706-1"/>
    </source>
</evidence>
<protein>
    <submittedName>
        <fullName evidence="11">Aminoglycoside phosphotransferase</fullName>
    </submittedName>
</protein>
<keyword evidence="9" id="KW-0460">Magnesium</keyword>
<name>A0A0A0B8D7_9CELL</name>
<dbReference type="GO" id="GO:0046677">
    <property type="term" value="P:response to antibiotic"/>
    <property type="evidence" value="ECO:0007669"/>
    <property type="project" value="UniProtKB-KW"/>
</dbReference>
<feature type="binding site" evidence="9">
    <location>
        <position position="193"/>
    </location>
    <ligand>
        <name>Mg(2+)</name>
        <dbReference type="ChEBI" id="CHEBI:18420"/>
    </ligand>
</feature>
<comment type="similarity">
    <text evidence="1 7">Belongs to the aminoglycoside phosphotransferase family.</text>
</comment>
<feature type="active site" description="Proton acceptor" evidence="8">
    <location>
        <position position="188"/>
    </location>
</feature>
<keyword evidence="3 7" id="KW-0547">Nucleotide-binding</keyword>
<dbReference type="GO" id="GO:0046872">
    <property type="term" value="F:metal ion binding"/>
    <property type="evidence" value="ECO:0007669"/>
    <property type="project" value="UniProtKB-KW"/>
</dbReference>
<dbReference type="Gene3D" id="3.90.1200.10">
    <property type="match status" value="1"/>
</dbReference>
<dbReference type="Pfam" id="PF01636">
    <property type="entry name" value="APH"/>
    <property type="match status" value="1"/>
</dbReference>
<keyword evidence="6 7" id="KW-0046">Antibiotic resistance</keyword>
<dbReference type="AlphaFoldDB" id="A0A0A0B8D7"/>
<dbReference type="Proteomes" id="UP000029833">
    <property type="component" value="Unassembled WGS sequence"/>
</dbReference>
<evidence type="ECO:0000256" key="4">
    <source>
        <dbReference type="ARBA" id="ARBA00022777"/>
    </source>
</evidence>